<keyword evidence="3" id="KW-1015">Disulfide bond</keyword>
<dbReference type="PROSITE" id="PS51257">
    <property type="entry name" value="PROKAR_LIPOPROTEIN"/>
    <property type="match status" value="1"/>
</dbReference>
<evidence type="ECO:0000259" key="7">
    <source>
        <dbReference type="PROSITE" id="PS51352"/>
    </source>
</evidence>
<keyword evidence="2" id="KW-0201">Cytochrome c-type biogenesis</keyword>
<proteinExistence type="predicted"/>
<dbReference type="PANTHER" id="PTHR42852">
    <property type="entry name" value="THIOL:DISULFIDE INTERCHANGE PROTEIN DSBE"/>
    <property type="match status" value="1"/>
</dbReference>
<evidence type="ECO:0000313" key="8">
    <source>
        <dbReference type="EMBL" id="TWT58760.1"/>
    </source>
</evidence>
<evidence type="ECO:0000256" key="2">
    <source>
        <dbReference type="ARBA" id="ARBA00022748"/>
    </source>
</evidence>
<feature type="compositionally biased region" description="Acidic residues" evidence="5">
    <location>
        <begin position="60"/>
        <end position="75"/>
    </location>
</feature>
<evidence type="ECO:0000256" key="1">
    <source>
        <dbReference type="ARBA" id="ARBA00004196"/>
    </source>
</evidence>
<evidence type="ECO:0000256" key="4">
    <source>
        <dbReference type="ARBA" id="ARBA00023284"/>
    </source>
</evidence>
<evidence type="ECO:0000256" key="6">
    <source>
        <dbReference type="SAM" id="SignalP"/>
    </source>
</evidence>
<dbReference type="GO" id="GO:0017004">
    <property type="term" value="P:cytochrome complex assembly"/>
    <property type="evidence" value="ECO:0007669"/>
    <property type="project" value="UniProtKB-KW"/>
</dbReference>
<dbReference type="GO" id="GO:0030313">
    <property type="term" value="C:cell envelope"/>
    <property type="evidence" value="ECO:0007669"/>
    <property type="project" value="UniProtKB-SubCell"/>
</dbReference>
<dbReference type="InterPro" id="IPR013766">
    <property type="entry name" value="Thioredoxin_domain"/>
</dbReference>
<sequence precursor="true">MHDRLLPLLAIGLICWISGCNKAAEDLTPPTPEVPEAGSAVTDEPEESGTPTPAPAGQTEETENSEENSETDSETPSESTPVTLETKSWDETLKLVDQEQGKVVVMDLWSTSCPPCLEELPNLIKLSKEFPDSVTCISVSLDYAGYEDEPVESYRDSAMTWLEKFNANIQNILCSTDFNTIFSEKIPHSSLPVVLVYNQQGQLAGQFPDPKDPSEFTYHGDVIPFVKNLIDQ</sequence>
<feature type="domain" description="Thioredoxin" evidence="7">
    <location>
        <begin position="48"/>
        <end position="231"/>
    </location>
</feature>
<dbReference type="CDD" id="cd02966">
    <property type="entry name" value="TlpA_like_family"/>
    <property type="match status" value="1"/>
</dbReference>
<dbReference type="InterPro" id="IPR050553">
    <property type="entry name" value="Thioredoxin_ResA/DsbE_sf"/>
</dbReference>
<dbReference type="GO" id="GO:0016491">
    <property type="term" value="F:oxidoreductase activity"/>
    <property type="evidence" value="ECO:0007669"/>
    <property type="project" value="InterPro"/>
</dbReference>
<feature type="region of interest" description="Disordered" evidence="5">
    <location>
        <begin position="26"/>
        <end position="86"/>
    </location>
</feature>
<feature type="chain" id="PRO_5022681672" evidence="6">
    <location>
        <begin position="24"/>
        <end position="232"/>
    </location>
</feature>
<dbReference type="GO" id="GO:0016209">
    <property type="term" value="F:antioxidant activity"/>
    <property type="evidence" value="ECO:0007669"/>
    <property type="project" value="InterPro"/>
</dbReference>
<keyword evidence="4" id="KW-0676">Redox-active center</keyword>
<evidence type="ECO:0000256" key="3">
    <source>
        <dbReference type="ARBA" id="ARBA00023157"/>
    </source>
</evidence>
<comment type="subcellular location">
    <subcellularLocation>
        <location evidence="1">Cell envelope</location>
    </subcellularLocation>
</comment>
<dbReference type="Proteomes" id="UP000317243">
    <property type="component" value="Unassembled WGS sequence"/>
</dbReference>
<dbReference type="PROSITE" id="PS51352">
    <property type="entry name" value="THIOREDOXIN_2"/>
    <property type="match status" value="1"/>
</dbReference>
<accession>A0A5C5X745</accession>
<dbReference type="AlphaFoldDB" id="A0A5C5X745"/>
<dbReference type="InterPro" id="IPR000866">
    <property type="entry name" value="AhpC/TSA"/>
</dbReference>
<dbReference type="SUPFAM" id="SSF52833">
    <property type="entry name" value="Thioredoxin-like"/>
    <property type="match status" value="1"/>
</dbReference>
<dbReference type="Gene3D" id="3.40.30.10">
    <property type="entry name" value="Glutaredoxin"/>
    <property type="match status" value="1"/>
</dbReference>
<evidence type="ECO:0000256" key="5">
    <source>
        <dbReference type="SAM" id="MobiDB-lite"/>
    </source>
</evidence>
<organism evidence="8 9">
    <name type="scientific">Thalassoglobus neptunius</name>
    <dbReference type="NCBI Taxonomy" id="1938619"/>
    <lineage>
        <taxon>Bacteria</taxon>
        <taxon>Pseudomonadati</taxon>
        <taxon>Planctomycetota</taxon>
        <taxon>Planctomycetia</taxon>
        <taxon>Planctomycetales</taxon>
        <taxon>Planctomycetaceae</taxon>
        <taxon>Thalassoglobus</taxon>
    </lineage>
</organism>
<evidence type="ECO:0000313" key="9">
    <source>
        <dbReference type="Proteomes" id="UP000317243"/>
    </source>
</evidence>
<gene>
    <name evidence="8" type="primary">resA_2</name>
    <name evidence="8" type="ORF">KOR42_21460</name>
</gene>
<dbReference type="EMBL" id="SIHI01000001">
    <property type="protein sequence ID" value="TWT58760.1"/>
    <property type="molecule type" value="Genomic_DNA"/>
</dbReference>
<keyword evidence="6" id="KW-0732">Signal</keyword>
<protein>
    <submittedName>
        <fullName evidence="8">Thiol-disulfide oxidoreductase ResA</fullName>
    </submittedName>
</protein>
<reference evidence="8 9" key="1">
    <citation type="submission" date="2019-02" db="EMBL/GenBank/DDBJ databases">
        <title>Deep-cultivation of Planctomycetes and their phenomic and genomic characterization uncovers novel biology.</title>
        <authorList>
            <person name="Wiegand S."/>
            <person name="Jogler M."/>
            <person name="Boedeker C."/>
            <person name="Pinto D."/>
            <person name="Vollmers J."/>
            <person name="Rivas-Marin E."/>
            <person name="Kohn T."/>
            <person name="Peeters S.H."/>
            <person name="Heuer A."/>
            <person name="Rast P."/>
            <person name="Oberbeckmann S."/>
            <person name="Bunk B."/>
            <person name="Jeske O."/>
            <person name="Meyerdierks A."/>
            <person name="Storesund J.E."/>
            <person name="Kallscheuer N."/>
            <person name="Luecker S."/>
            <person name="Lage O.M."/>
            <person name="Pohl T."/>
            <person name="Merkel B.J."/>
            <person name="Hornburger P."/>
            <person name="Mueller R.-W."/>
            <person name="Bruemmer F."/>
            <person name="Labrenz M."/>
            <person name="Spormann A.M."/>
            <person name="Op Den Camp H."/>
            <person name="Overmann J."/>
            <person name="Amann R."/>
            <person name="Jetten M.S.M."/>
            <person name="Mascher T."/>
            <person name="Medema M.H."/>
            <person name="Devos D.P."/>
            <person name="Kaster A.-K."/>
            <person name="Ovreas L."/>
            <person name="Rohde M."/>
            <person name="Galperin M.Y."/>
            <person name="Jogler C."/>
        </authorList>
    </citation>
    <scope>NUCLEOTIDE SEQUENCE [LARGE SCALE GENOMIC DNA]</scope>
    <source>
        <strain evidence="8 9">KOR42</strain>
    </source>
</reference>
<dbReference type="OrthoDB" id="261812at2"/>
<comment type="caution">
    <text evidence="8">The sequence shown here is derived from an EMBL/GenBank/DDBJ whole genome shotgun (WGS) entry which is preliminary data.</text>
</comment>
<name>A0A5C5X745_9PLAN</name>
<dbReference type="InterPro" id="IPR036249">
    <property type="entry name" value="Thioredoxin-like_sf"/>
</dbReference>
<dbReference type="Pfam" id="PF00578">
    <property type="entry name" value="AhpC-TSA"/>
    <property type="match status" value="1"/>
</dbReference>
<keyword evidence="9" id="KW-1185">Reference proteome</keyword>
<dbReference type="RefSeq" id="WP_146509382.1">
    <property type="nucleotide sequence ID" value="NZ_SIHI01000001.1"/>
</dbReference>
<feature type="compositionally biased region" description="Low complexity" evidence="5">
    <location>
        <begin position="76"/>
        <end position="86"/>
    </location>
</feature>
<feature type="signal peptide" evidence="6">
    <location>
        <begin position="1"/>
        <end position="23"/>
    </location>
</feature>
<dbReference type="PANTHER" id="PTHR42852:SF6">
    <property type="entry name" value="THIOL:DISULFIDE INTERCHANGE PROTEIN DSBE"/>
    <property type="match status" value="1"/>
</dbReference>